<dbReference type="FunFam" id="3.40.50.300:FF:000006">
    <property type="entry name" value="DNA-binding transcriptional regulator NtrC"/>
    <property type="match status" value="1"/>
</dbReference>
<name>Q4JMY3_9BACT</name>
<dbReference type="PRINTS" id="PR01590">
    <property type="entry name" value="HTHFIS"/>
</dbReference>
<dbReference type="CDD" id="cd00009">
    <property type="entry name" value="AAA"/>
    <property type="match status" value="1"/>
</dbReference>
<evidence type="ECO:0000256" key="13">
    <source>
        <dbReference type="ARBA" id="ARBA00023231"/>
    </source>
</evidence>
<dbReference type="SUPFAM" id="SSF52540">
    <property type="entry name" value="P-loop containing nucleoside triphosphate hydrolases"/>
    <property type="match status" value="1"/>
</dbReference>
<dbReference type="InterPro" id="IPR002197">
    <property type="entry name" value="HTH_Fis"/>
</dbReference>
<dbReference type="PROSITE" id="PS00675">
    <property type="entry name" value="SIGMA54_INTERACT_1"/>
    <property type="match status" value="1"/>
</dbReference>
<dbReference type="Gene3D" id="1.10.8.60">
    <property type="match status" value="1"/>
</dbReference>
<evidence type="ECO:0000256" key="4">
    <source>
        <dbReference type="ARBA" id="ARBA00022491"/>
    </source>
</evidence>
<dbReference type="InterPro" id="IPR025662">
    <property type="entry name" value="Sigma_54_int_dom_ATP-bd_1"/>
</dbReference>
<gene>
    <name evidence="15" type="primary">ntrC</name>
</gene>
<dbReference type="InterPro" id="IPR058031">
    <property type="entry name" value="AAA_lid_NorR"/>
</dbReference>
<dbReference type="SMART" id="SM00382">
    <property type="entry name" value="AAA"/>
    <property type="match status" value="1"/>
</dbReference>
<dbReference type="PANTHER" id="PTHR32071">
    <property type="entry name" value="TRANSCRIPTIONAL REGULATORY PROTEIN"/>
    <property type="match status" value="1"/>
</dbReference>
<dbReference type="InterPro" id="IPR011006">
    <property type="entry name" value="CheY-like_superfamily"/>
</dbReference>
<dbReference type="Pfam" id="PF00072">
    <property type="entry name" value="Response_reg"/>
    <property type="match status" value="1"/>
</dbReference>
<evidence type="ECO:0000256" key="9">
    <source>
        <dbReference type="ARBA" id="ARBA00023015"/>
    </source>
</evidence>
<dbReference type="Pfam" id="PF25601">
    <property type="entry name" value="AAA_lid_14"/>
    <property type="match status" value="1"/>
</dbReference>
<evidence type="ECO:0000256" key="11">
    <source>
        <dbReference type="ARBA" id="ARBA00023159"/>
    </source>
</evidence>
<dbReference type="InterPro" id="IPR002078">
    <property type="entry name" value="Sigma_54_int"/>
</dbReference>
<protein>
    <recommendedName>
        <fullName evidence="2 15">DNA-binding transcriptional regulator NtrC</fullName>
    </recommendedName>
    <alternativeName>
        <fullName evidence="15">Nitrogen regulation protein NR(I)</fullName>
    </alternativeName>
</protein>
<evidence type="ECO:0000256" key="1">
    <source>
        <dbReference type="ARBA" id="ARBA00004496"/>
    </source>
</evidence>
<feature type="domain" description="Sigma-54 factor interaction" evidence="16">
    <location>
        <begin position="136"/>
        <end position="365"/>
    </location>
</feature>
<evidence type="ECO:0000256" key="15">
    <source>
        <dbReference type="RuleBase" id="RU365013"/>
    </source>
</evidence>
<evidence type="ECO:0000256" key="2">
    <source>
        <dbReference type="ARBA" id="ARBA00019059"/>
    </source>
</evidence>
<dbReference type="Pfam" id="PF00158">
    <property type="entry name" value="Sigma54_activat"/>
    <property type="match status" value="1"/>
</dbReference>
<dbReference type="NCBIfam" id="TIGR01818">
    <property type="entry name" value="ntrC"/>
    <property type="match status" value="1"/>
</dbReference>
<proteinExistence type="predicted"/>
<dbReference type="GO" id="GO:0005737">
    <property type="term" value="C:cytoplasm"/>
    <property type="evidence" value="ECO:0007669"/>
    <property type="project" value="UniProtKB-SubCell"/>
</dbReference>
<reference evidence="18" key="1">
    <citation type="journal article" date="2005" name="PLoS Biol.">
        <title>New insights into metabolic properties of marine bacteria encoding proteorhodopsins.</title>
        <authorList>
            <person name="Sabehi G."/>
            <person name="Loy A."/>
            <person name="Jung K.H."/>
            <person name="Partha R."/>
            <person name="Spudich J.L."/>
            <person name="Isaacson T."/>
            <person name="Hirschberg J."/>
            <person name="Wagner M."/>
            <person name="Beja O."/>
        </authorList>
    </citation>
    <scope>NUCLEOTIDE SEQUENCE</scope>
</reference>
<evidence type="ECO:0000256" key="8">
    <source>
        <dbReference type="ARBA" id="ARBA00023012"/>
    </source>
</evidence>
<evidence type="ECO:0000256" key="12">
    <source>
        <dbReference type="ARBA" id="ARBA00023163"/>
    </source>
</evidence>
<keyword evidence="8 15" id="KW-0902">Two-component regulatory system</keyword>
<dbReference type="EMBL" id="DQ068067">
    <property type="protein sequence ID" value="AAY90014.1"/>
    <property type="molecule type" value="Genomic_DNA"/>
</dbReference>
<keyword evidence="11 15" id="KW-0010">Activator</keyword>
<dbReference type="GO" id="GO:0006355">
    <property type="term" value="P:regulation of DNA-templated transcription"/>
    <property type="evidence" value="ECO:0007669"/>
    <property type="project" value="InterPro"/>
</dbReference>
<keyword evidence="7 15" id="KW-0067">ATP-binding</keyword>
<dbReference type="Gene3D" id="1.10.10.60">
    <property type="entry name" value="Homeodomain-like"/>
    <property type="match status" value="1"/>
</dbReference>
<dbReference type="InterPro" id="IPR025944">
    <property type="entry name" value="Sigma_54_int_dom_CS"/>
</dbReference>
<keyword evidence="6 15" id="KW-0547">Nucleotide-binding</keyword>
<dbReference type="GO" id="GO:0043565">
    <property type="term" value="F:sequence-specific DNA binding"/>
    <property type="evidence" value="ECO:0007669"/>
    <property type="project" value="InterPro"/>
</dbReference>
<keyword evidence="10 15" id="KW-0238">DNA-binding</keyword>
<accession>Q4JMY3</accession>
<dbReference type="PANTHER" id="PTHR32071:SF95">
    <property type="entry name" value="DNA-BINDING TRANSCRIPTIONAL REGULATOR NTRC"/>
    <property type="match status" value="1"/>
</dbReference>
<comment type="subcellular location">
    <subcellularLocation>
        <location evidence="1 15">Cytoplasm</location>
    </subcellularLocation>
</comment>
<dbReference type="GO" id="GO:0000156">
    <property type="term" value="F:phosphorelay response regulator activity"/>
    <property type="evidence" value="ECO:0007669"/>
    <property type="project" value="InterPro"/>
</dbReference>
<feature type="modified residue" description="4-aspartylphosphate" evidence="14">
    <location>
        <position position="53"/>
    </location>
</feature>
<keyword evidence="5 14" id="KW-0597">Phosphoprotein</keyword>
<dbReference type="InterPro" id="IPR001789">
    <property type="entry name" value="Sig_transdc_resp-reg_receiver"/>
</dbReference>
<evidence type="ECO:0000313" key="18">
    <source>
        <dbReference type="EMBL" id="AAY90014.1"/>
    </source>
</evidence>
<dbReference type="SUPFAM" id="SSF52172">
    <property type="entry name" value="CheY-like"/>
    <property type="match status" value="1"/>
</dbReference>
<dbReference type="PROSITE" id="PS00688">
    <property type="entry name" value="SIGMA54_INTERACT_3"/>
    <property type="match status" value="1"/>
</dbReference>
<dbReference type="Gene3D" id="3.40.50.2300">
    <property type="match status" value="1"/>
</dbReference>
<dbReference type="GO" id="GO:0005524">
    <property type="term" value="F:ATP binding"/>
    <property type="evidence" value="ECO:0007669"/>
    <property type="project" value="UniProtKB-KW"/>
</dbReference>
<organism evidence="18">
    <name type="scientific">uncultured bacterium BAC13K9BAC</name>
    <dbReference type="NCBI Taxonomy" id="332979"/>
    <lineage>
        <taxon>Bacteria</taxon>
        <taxon>environmental samples</taxon>
    </lineage>
</organism>
<evidence type="ECO:0000256" key="6">
    <source>
        <dbReference type="ARBA" id="ARBA00022741"/>
    </source>
</evidence>
<evidence type="ECO:0000259" key="17">
    <source>
        <dbReference type="PROSITE" id="PS50110"/>
    </source>
</evidence>
<dbReference type="InterPro" id="IPR010114">
    <property type="entry name" value="Transcript_reg_NtrC"/>
</dbReference>
<dbReference type="Gene3D" id="3.40.50.300">
    <property type="entry name" value="P-loop containing nucleotide triphosphate hydrolases"/>
    <property type="match status" value="1"/>
</dbReference>
<keyword evidence="13 15" id="KW-0535">Nitrogen fixation</keyword>
<feature type="domain" description="Response regulatory" evidence="17">
    <location>
        <begin position="5"/>
        <end position="118"/>
    </location>
</feature>
<dbReference type="PROSITE" id="PS50110">
    <property type="entry name" value="RESPONSE_REGULATORY"/>
    <property type="match status" value="1"/>
</dbReference>
<dbReference type="Pfam" id="PF02954">
    <property type="entry name" value="HTH_8"/>
    <property type="match status" value="1"/>
</dbReference>
<dbReference type="InterPro" id="IPR003593">
    <property type="entry name" value="AAA+_ATPase"/>
</dbReference>
<keyword evidence="9 15" id="KW-0805">Transcription regulation</keyword>
<evidence type="ECO:0000256" key="3">
    <source>
        <dbReference type="ARBA" id="ARBA00022490"/>
    </source>
</evidence>
<dbReference type="AlphaFoldDB" id="Q4JMY3"/>
<dbReference type="SUPFAM" id="SSF46689">
    <property type="entry name" value="Homeodomain-like"/>
    <property type="match status" value="1"/>
</dbReference>
<dbReference type="InterPro" id="IPR009057">
    <property type="entry name" value="Homeodomain-like_sf"/>
</dbReference>
<keyword evidence="4 15" id="KW-0678">Repressor</keyword>
<dbReference type="SMART" id="SM00448">
    <property type="entry name" value="REC"/>
    <property type="match status" value="1"/>
</dbReference>
<evidence type="ECO:0000256" key="7">
    <source>
        <dbReference type="ARBA" id="ARBA00022840"/>
    </source>
</evidence>
<evidence type="ECO:0000256" key="14">
    <source>
        <dbReference type="PROSITE-ProRule" id="PRU00169"/>
    </source>
</evidence>
<dbReference type="PROSITE" id="PS50045">
    <property type="entry name" value="SIGMA54_INTERACT_4"/>
    <property type="match status" value="1"/>
</dbReference>
<dbReference type="GO" id="GO:0006808">
    <property type="term" value="P:regulation of nitrogen utilization"/>
    <property type="evidence" value="ECO:0007669"/>
    <property type="project" value="InterPro"/>
</dbReference>
<sequence>MKMNNVWIIDDEESIRTICTSALEDLFNVESFSSASEALLALNSTTPDLIITDIKMPGMSGLEFLDKVSEKFPNLPTIIITAHANIDNALSAYKGGAFEYLTKPFDINEIRKLAIKATKSSKPQHDELTQESNSQIVGKAESMQEVFKAIGKISKTDITVLIRGESGTGKELIAQSVHENSSRSNQPFIAINVAAIPHELLESELFGHEKGSFTGAQSQRIGRFEQALGGTLFLDEIGDMHPELQTRLLRVLSSHEFYRVGGQKPIKSDVRIIAATNQNIEGLIKVGKFREDLYHRLNVFRIELPPLRKRKEDIPSLVKYFLKKSADEIKSDLKDIEDPAMEVLNEYDWPGNIRQLENTCRYITVMAPSTSITLDDIPDEVKNVDMSLGDPNHFNGLGSNGNWEESLSNHIRSVLQDMNDLTNLSKDLEKILLQEALKASKGRRIDAAKILGIGRNTITRKIKDLGL</sequence>
<comment type="function">
    <text evidence="15">Member of the two-component regulatory system NtrB/NtrC, which controls expression of the nitrogen-regulated (ntr) genes in response to nitrogen limitation. Phosphorylated NtrC binds directly to DNA and stimulates the formation of open promoter-sigma54-RNA polymerase complexes.</text>
</comment>
<evidence type="ECO:0000259" key="16">
    <source>
        <dbReference type="PROSITE" id="PS50045"/>
    </source>
</evidence>
<dbReference type="FunFam" id="3.40.50.2300:FF:000018">
    <property type="entry name" value="DNA-binding transcriptional regulator NtrC"/>
    <property type="match status" value="1"/>
</dbReference>
<keyword evidence="12 15" id="KW-0804">Transcription</keyword>
<keyword evidence="3 15" id="KW-0963">Cytoplasm</keyword>
<evidence type="ECO:0000256" key="10">
    <source>
        <dbReference type="ARBA" id="ARBA00023125"/>
    </source>
</evidence>
<evidence type="ECO:0000256" key="5">
    <source>
        <dbReference type="ARBA" id="ARBA00022553"/>
    </source>
</evidence>
<dbReference type="FunFam" id="1.10.8.60:FF:000014">
    <property type="entry name" value="DNA-binding transcriptional regulator NtrC"/>
    <property type="match status" value="1"/>
</dbReference>
<dbReference type="InterPro" id="IPR027417">
    <property type="entry name" value="P-loop_NTPase"/>
</dbReference>